<organism evidence="1 2">
    <name type="scientific">Corynebacterium meridianum</name>
    <dbReference type="NCBI Taxonomy" id="2765363"/>
    <lineage>
        <taxon>Bacteria</taxon>
        <taxon>Bacillati</taxon>
        <taxon>Actinomycetota</taxon>
        <taxon>Actinomycetes</taxon>
        <taxon>Mycobacteriales</taxon>
        <taxon>Corynebacteriaceae</taxon>
        <taxon>Corynebacterium</taxon>
    </lineage>
</organism>
<dbReference type="AlphaFoldDB" id="A0A934I3E7"/>
<proteinExistence type="predicted"/>
<dbReference type="EMBL" id="JAEIOS010000011">
    <property type="protein sequence ID" value="MBI8989396.1"/>
    <property type="molecule type" value="Genomic_DNA"/>
</dbReference>
<name>A0A934I3E7_9CORY</name>
<evidence type="ECO:0000313" key="1">
    <source>
        <dbReference type="EMBL" id="MBI8989396.1"/>
    </source>
</evidence>
<protein>
    <submittedName>
        <fullName evidence="1">Uncharacterized protein</fullName>
    </submittedName>
</protein>
<gene>
    <name evidence="1" type="ORF">JDV75_06435</name>
</gene>
<sequence>MPAGDEDKAGLFADESPDHWVWEDGYLRDGHGDVIAMMSAGVIHTADDRILVERSAPGLRFRCRATLSGGEVYTVAQQGLTVRRLTGYCAGTRYTLRRRALFRTDRDIVGPTGLVASTHPDLRGRLEIVDGPRHADLPMVHGVVLSWACVLVDAAERNLRV</sequence>
<dbReference type="Proteomes" id="UP000645966">
    <property type="component" value="Unassembled WGS sequence"/>
</dbReference>
<comment type="caution">
    <text evidence="1">The sequence shown here is derived from an EMBL/GenBank/DDBJ whole genome shotgun (WGS) entry which is preliminary data.</text>
</comment>
<evidence type="ECO:0000313" key="2">
    <source>
        <dbReference type="Proteomes" id="UP000645966"/>
    </source>
</evidence>
<dbReference type="RefSeq" id="WP_198738381.1">
    <property type="nucleotide sequence ID" value="NZ_JAEIOS010000011.1"/>
</dbReference>
<keyword evidence="2" id="KW-1185">Reference proteome</keyword>
<reference evidence="1" key="1">
    <citation type="submission" date="2020-12" db="EMBL/GenBank/DDBJ databases">
        <title>Genome public.</title>
        <authorList>
            <person name="Sun Q."/>
        </authorList>
    </citation>
    <scope>NUCLEOTIDE SEQUENCE</scope>
    <source>
        <strain evidence="1">CCM 8863</strain>
    </source>
</reference>
<accession>A0A934I3E7</accession>